<dbReference type="Pfam" id="PF03180">
    <property type="entry name" value="Lipoprotein_9"/>
    <property type="match status" value="1"/>
</dbReference>
<dbReference type="RefSeq" id="WP_003711460.1">
    <property type="nucleotide sequence ID" value="NZ_AZGE01000016.1"/>
</dbReference>
<dbReference type="Proteomes" id="UP000050973">
    <property type="component" value="Unassembled WGS sequence"/>
</dbReference>
<dbReference type="Gene3D" id="3.40.190.10">
    <property type="entry name" value="Periplasmic binding protein-like II"/>
    <property type="match status" value="2"/>
</dbReference>
<dbReference type="InterPro" id="IPR004872">
    <property type="entry name" value="Lipoprotein_NlpA"/>
</dbReference>
<dbReference type="PANTHER" id="PTHR30429">
    <property type="entry name" value="D-METHIONINE-BINDING LIPOPROTEIN METQ"/>
    <property type="match status" value="1"/>
</dbReference>
<evidence type="ECO:0000256" key="4">
    <source>
        <dbReference type="ARBA" id="ARBA00023136"/>
    </source>
</evidence>
<dbReference type="SUPFAM" id="SSF53850">
    <property type="entry name" value="Periplasmic binding protein-like II"/>
    <property type="match status" value="1"/>
</dbReference>
<keyword evidence="5" id="KW-0564">Palmitate</keyword>
<name>A0A0R1WHG8_9LACO</name>
<comment type="caution">
    <text evidence="7">The sequence shown here is derived from an EMBL/GenBank/DDBJ whole genome shotgun (WGS) entry which is preliminary data.</text>
</comment>
<dbReference type="AlphaFoldDB" id="A0A0R1WHG8"/>
<keyword evidence="6 7" id="KW-0449">Lipoprotein</keyword>
<comment type="similarity">
    <text evidence="2">Belongs to the NlpA lipoprotein family.</text>
</comment>
<dbReference type="GO" id="GO:0016020">
    <property type="term" value="C:membrane"/>
    <property type="evidence" value="ECO:0007669"/>
    <property type="project" value="UniProtKB-SubCell"/>
</dbReference>
<comment type="subcellular location">
    <subcellularLocation>
        <location evidence="1">Membrane</location>
        <topology evidence="1">Lipid-anchor</topology>
    </subcellularLocation>
</comment>
<evidence type="ECO:0000313" key="7">
    <source>
        <dbReference type="EMBL" id="KRM15115.1"/>
    </source>
</evidence>
<keyword evidence="3" id="KW-0732">Signal</keyword>
<dbReference type="PATRIC" id="fig|1423779.3.peg.569"/>
<accession>A0A0R1WHG8</accession>
<evidence type="ECO:0000256" key="3">
    <source>
        <dbReference type="ARBA" id="ARBA00022729"/>
    </source>
</evidence>
<dbReference type="EMBL" id="AZGE01000016">
    <property type="protein sequence ID" value="KRM15115.1"/>
    <property type="molecule type" value="Genomic_DNA"/>
</dbReference>
<reference evidence="7 8" key="1">
    <citation type="journal article" date="2015" name="Genome Announc.">
        <title>Expanding the biotechnology potential of lactobacilli through comparative genomics of 213 strains and associated genera.</title>
        <authorList>
            <person name="Sun Z."/>
            <person name="Harris H.M."/>
            <person name="McCann A."/>
            <person name="Guo C."/>
            <person name="Argimon S."/>
            <person name="Zhang W."/>
            <person name="Yang X."/>
            <person name="Jeffery I.B."/>
            <person name="Cooney J.C."/>
            <person name="Kagawa T.F."/>
            <person name="Liu W."/>
            <person name="Song Y."/>
            <person name="Salvetti E."/>
            <person name="Wrobel A."/>
            <person name="Rasinkangas P."/>
            <person name="Parkhill J."/>
            <person name="Rea M.C."/>
            <person name="O'Sullivan O."/>
            <person name="Ritari J."/>
            <person name="Douillard F.P."/>
            <person name="Paul Ross R."/>
            <person name="Yang R."/>
            <person name="Briner A.E."/>
            <person name="Felis G.E."/>
            <person name="de Vos W.M."/>
            <person name="Barrangou R."/>
            <person name="Klaenhammer T.R."/>
            <person name="Caufield P.W."/>
            <person name="Cui Y."/>
            <person name="Zhang H."/>
            <person name="O'Toole P.W."/>
        </authorList>
    </citation>
    <scope>NUCLEOTIDE SEQUENCE [LARGE SCALE GENOMIC DNA]</scope>
    <source>
        <strain evidence="7 8">DSM 4864</strain>
    </source>
</reference>
<proteinExistence type="inferred from homology"/>
<keyword evidence="4" id="KW-0472">Membrane</keyword>
<organism evidence="7 8">
    <name type="scientific">Limosilactobacillus oris DSM 4864</name>
    <dbReference type="NCBI Taxonomy" id="1423779"/>
    <lineage>
        <taxon>Bacteria</taxon>
        <taxon>Bacillati</taxon>
        <taxon>Bacillota</taxon>
        <taxon>Bacilli</taxon>
        <taxon>Lactobacillales</taxon>
        <taxon>Lactobacillaceae</taxon>
        <taxon>Limosilactobacillus</taxon>
    </lineage>
</organism>
<evidence type="ECO:0000313" key="8">
    <source>
        <dbReference type="Proteomes" id="UP000050973"/>
    </source>
</evidence>
<evidence type="ECO:0000256" key="6">
    <source>
        <dbReference type="ARBA" id="ARBA00023288"/>
    </source>
</evidence>
<gene>
    <name evidence="7" type="ORF">FC49_GL000560</name>
</gene>
<sequence length="277" mass="30684">MNWKKITKTMAVALGITTLVTSSLGAIQPGKVEAADNNKTIRLATSPGPYSDLFEKGVAPILKKEGYTVKTQSFSDLNHADQAMSEGSADLNVEQHTAWINNFNKQRHANFVGLTAIPTVPMGIYPGSSSSLKNIKNGAKVAIPNDPSNRSRAYQLLQQAGLIKLSSEGATITQKDVRQNKHHLQFVEMNSSQIPRSIKDVNYAVLPGSISYGAKIPLKKALVKEKLQKQYLLQATVNKKDANKPWAKAVKKAYQSQEFRQYLQKHNNDGYWYDPNK</sequence>
<evidence type="ECO:0000256" key="1">
    <source>
        <dbReference type="ARBA" id="ARBA00004635"/>
    </source>
</evidence>
<evidence type="ECO:0000256" key="5">
    <source>
        <dbReference type="ARBA" id="ARBA00023139"/>
    </source>
</evidence>
<evidence type="ECO:0000256" key="2">
    <source>
        <dbReference type="ARBA" id="ARBA00008973"/>
    </source>
</evidence>
<dbReference type="PANTHER" id="PTHR30429:SF0">
    <property type="entry name" value="METHIONINE-BINDING LIPOPROTEIN METQ"/>
    <property type="match status" value="1"/>
</dbReference>
<protein>
    <submittedName>
        <fullName evidence="7">NLPA lipoprotein</fullName>
    </submittedName>
</protein>